<dbReference type="PANTHER" id="PTHR30483">
    <property type="entry name" value="LEUCINE-SPECIFIC-BINDING PROTEIN"/>
    <property type="match status" value="1"/>
</dbReference>
<dbReference type="SUPFAM" id="SSF53822">
    <property type="entry name" value="Periplasmic binding protein-like I"/>
    <property type="match status" value="1"/>
</dbReference>
<dbReference type="InterPro" id="IPR011990">
    <property type="entry name" value="TPR-like_helical_dom_sf"/>
</dbReference>
<dbReference type="InterPro" id="IPR028082">
    <property type="entry name" value="Peripla_BP_I"/>
</dbReference>
<sequence length="582" mass="66994">MKFIYTLLVGLIFSQFVAAQSTSWQQQYLNAKDFYNNGKYALAMEAFKPLIEGEENAFSSYSSFYYALSAYNNGYKPLSKDMLLQIKSKYPKWSRNDEVNYWLGLIYFEEESYNQGLNVLSEIEDPQVKEDVKGLKYNFFSKIETIDELKSLFKANKEDRQLGYLLAKRISQETLVNQDQKLLREIIEQFDFDPSEFNAIEVEKTVYKDSYKVAVLLPFMTSDLEPNLKRKVNQFVLDLYQGIKLAADTLKTEKINIELHAYDTKRSKRVTKEIVSKPELKGMDLIIGPLFSEPIAVVNEFAYKNKINVINPLSSNSDVIGQNPFAFLYFPSNETVGRLSAEFVSKNVKHKPGIILYEDNPNDSAMAFAYKQRILADSIQIIRTKKIKKDNSRLILDMLLIPDAKLRDASSEEAKEEYEIKLDSIGHIFVASSNDLISSKVLSAVETRGDSIVVIGSSEWLNLPVIKYDTYFKLGCMLYAPNYNQEDSPEYQAFRTQYIKRHKEIPGKYAEIGYELMQLMGRGLDKHGKYFQLGWRDEGFVKGHLTAGFNYTNSNDNLVLPLLQFDEGQIKMILADDENRKK</sequence>
<evidence type="ECO:0000313" key="3">
    <source>
        <dbReference type="Proteomes" id="UP000662783"/>
    </source>
</evidence>
<dbReference type="Proteomes" id="UP000662783">
    <property type="component" value="Chromosome"/>
</dbReference>
<dbReference type="RefSeq" id="WP_205720493.1">
    <property type="nucleotide sequence ID" value="NZ_CP070608.1"/>
</dbReference>
<name>A0A974ZZE8_9BACT</name>
<dbReference type="KEGG" id="fuv:JR347_10145"/>
<accession>A0A974ZZE8</accession>
<evidence type="ECO:0000313" key="2">
    <source>
        <dbReference type="EMBL" id="QSE95980.1"/>
    </source>
</evidence>
<feature type="chain" id="PRO_5037861711" evidence="1">
    <location>
        <begin position="19"/>
        <end position="582"/>
    </location>
</feature>
<dbReference type="EMBL" id="CP070608">
    <property type="protein sequence ID" value="QSE95980.1"/>
    <property type="molecule type" value="Genomic_DNA"/>
</dbReference>
<keyword evidence="3" id="KW-1185">Reference proteome</keyword>
<keyword evidence="1" id="KW-0732">Signal</keyword>
<dbReference type="SUPFAM" id="SSF48452">
    <property type="entry name" value="TPR-like"/>
    <property type="match status" value="1"/>
</dbReference>
<dbReference type="InterPro" id="IPR051010">
    <property type="entry name" value="BCAA_transport"/>
</dbReference>
<feature type="signal peptide" evidence="1">
    <location>
        <begin position="1"/>
        <end position="18"/>
    </location>
</feature>
<evidence type="ECO:0000256" key="1">
    <source>
        <dbReference type="SAM" id="SignalP"/>
    </source>
</evidence>
<dbReference type="CDD" id="cd06268">
    <property type="entry name" value="PBP1_ABC_transporter_LIVBP-like"/>
    <property type="match status" value="1"/>
</dbReference>
<dbReference type="Gene3D" id="1.25.40.10">
    <property type="entry name" value="Tetratricopeptide repeat domain"/>
    <property type="match status" value="1"/>
</dbReference>
<protein>
    <submittedName>
        <fullName evidence="2">Amino acid ABC transporter substrate-binding protein</fullName>
    </submittedName>
</protein>
<dbReference type="Gene3D" id="3.40.50.2300">
    <property type="match status" value="2"/>
</dbReference>
<proteinExistence type="predicted"/>
<organism evidence="2 3">
    <name type="scientific">Fulvivirga lutea</name>
    <dbReference type="NCBI Taxonomy" id="2810512"/>
    <lineage>
        <taxon>Bacteria</taxon>
        <taxon>Pseudomonadati</taxon>
        <taxon>Bacteroidota</taxon>
        <taxon>Cytophagia</taxon>
        <taxon>Cytophagales</taxon>
        <taxon>Fulvivirgaceae</taxon>
        <taxon>Fulvivirga</taxon>
    </lineage>
</organism>
<dbReference type="AlphaFoldDB" id="A0A974ZZE8"/>
<gene>
    <name evidence="2" type="ORF">JR347_10145</name>
</gene>
<reference evidence="2" key="1">
    <citation type="submission" date="2021-02" db="EMBL/GenBank/DDBJ databases">
        <title>Fulvivirga sp. S481 isolated from sea water.</title>
        <authorList>
            <person name="Bae S.S."/>
            <person name="Baek K."/>
        </authorList>
    </citation>
    <scope>NUCLEOTIDE SEQUENCE</scope>
    <source>
        <strain evidence="2">S481</strain>
    </source>
</reference>
<dbReference type="PANTHER" id="PTHR30483:SF6">
    <property type="entry name" value="PERIPLASMIC BINDING PROTEIN OF ABC TRANSPORTER FOR NATURAL AMINO ACIDS"/>
    <property type="match status" value="1"/>
</dbReference>